<feature type="transmembrane region" description="Helical" evidence="6">
    <location>
        <begin position="439"/>
        <end position="460"/>
    </location>
</feature>
<sequence length="543" mass="62097">MNKKIIELFKLFLIKKFSKIIYLSDLNITPQEFTYKFLKIALISLIIAIIFTLFNIILSILILIIPIIYIFYPILSIRKRKSLCEQELPFAIAYLTMATTSSLSLSRAILSMSNFNFLKAFKKEAERIDKIRKLYALSPIEAMIFELNFHPSQIVRELFLSIITAERSGESPFLIMRDELIKSFSYLLSKLKIMSDKFSIIASAQIIVFIVIPMAMITISIIFSSIIEIKHIFFSCIILPCIFAFLISMIIDSYYPKELTEPVDIKYFLISLIAFPISIFLYYNIKINFEYILSITIILFSLPIAILYEKERRRTKQILSILPSFSRSIAEEVKKGNSPIRAIIILSENTSFNPFFNNLLKRIAVHIKIGHSITNIISHFKMPWISKIYFELLDKAEKIGADAKSMSALSDLMNNMYTSMKTLESQTSLFKFSCYMNSIILPFSITIIVDVIIKLFTNISIELNTYYFGLEIIKLENVPILSLIAYSCVILNAYLLGLLGGKISDGGSVVDGLKSSIICIIISTITIFVLRDMKLINLLFGFG</sequence>
<dbReference type="InterPro" id="IPR056569">
    <property type="entry name" value="ArlJ-like"/>
</dbReference>
<comment type="caution">
    <text evidence="8">The sequence shown here is derived from an EMBL/GenBank/DDBJ whole genome shotgun (WGS) entry which is preliminary data.</text>
</comment>
<feature type="transmembrane region" description="Helical" evidence="6">
    <location>
        <begin position="198"/>
        <end position="226"/>
    </location>
</feature>
<comment type="subcellular location">
    <subcellularLocation>
        <location evidence="1">Cell membrane</location>
        <topology evidence="1">Multi-pass membrane protein</topology>
    </subcellularLocation>
</comment>
<dbReference type="EMBL" id="QNVI01000040">
    <property type="protein sequence ID" value="TDA38991.1"/>
    <property type="molecule type" value="Genomic_DNA"/>
</dbReference>
<evidence type="ECO:0000259" key="7">
    <source>
        <dbReference type="Pfam" id="PF00482"/>
    </source>
</evidence>
<evidence type="ECO:0000256" key="5">
    <source>
        <dbReference type="ARBA" id="ARBA00023136"/>
    </source>
</evidence>
<feature type="transmembrane region" description="Helical" evidence="6">
    <location>
        <begin position="267"/>
        <end position="285"/>
    </location>
</feature>
<feature type="transmembrane region" description="Helical" evidence="6">
    <location>
        <begin position="232"/>
        <end position="255"/>
    </location>
</feature>
<feature type="transmembrane region" description="Helical" evidence="6">
    <location>
        <begin position="40"/>
        <end position="71"/>
    </location>
</feature>
<feature type="transmembrane region" description="Helical" evidence="6">
    <location>
        <begin position="291"/>
        <end position="308"/>
    </location>
</feature>
<evidence type="ECO:0000313" key="8">
    <source>
        <dbReference type="EMBL" id="TDA38991.1"/>
    </source>
</evidence>
<dbReference type="InterPro" id="IPR018076">
    <property type="entry name" value="T2SS_GspF_dom"/>
</dbReference>
<evidence type="ECO:0000256" key="4">
    <source>
        <dbReference type="ARBA" id="ARBA00022989"/>
    </source>
</evidence>
<feature type="transmembrane region" description="Helical" evidence="6">
    <location>
        <begin position="512"/>
        <end position="530"/>
    </location>
</feature>
<name>A0A523BDG3_9CREN</name>
<evidence type="ECO:0000313" key="9">
    <source>
        <dbReference type="Proteomes" id="UP000317265"/>
    </source>
</evidence>
<gene>
    <name evidence="8" type="ORF">DSO09_02905</name>
</gene>
<evidence type="ECO:0000256" key="3">
    <source>
        <dbReference type="ARBA" id="ARBA00022692"/>
    </source>
</evidence>
<feature type="domain" description="Type II secretion system protein GspF" evidence="7">
    <location>
        <begin position="325"/>
        <end position="449"/>
    </location>
</feature>
<keyword evidence="4 6" id="KW-1133">Transmembrane helix</keyword>
<dbReference type="AlphaFoldDB" id="A0A523BDG3"/>
<dbReference type="PANTHER" id="PTHR35402:SF2">
    <property type="entry name" value="FLAGELLA ACCESSORY PROTEIN J"/>
    <property type="match status" value="1"/>
</dbReference>
<reference evidence="8 9" key="1">
    <citation type="journal article" date="2019" name="Nat. Microbiol.">
        <title>Expanding anaerobic alkane metabolism in the domain of Archaea.</title>
        <authorList>
            <person name="Wang Y."/>
            <person name="Wegener G."/>
            <person name="Hou J."/>
            <person name="Wang F."/>
            <person name="Xiao X."/>
        </authorList>
    </citation>
    <scope>NUCLEOTIDE SEQUENCE [LARGE SCALE GENOMIC DNA]</scope>
    <source>
        <strain evidence="8">WYZ-LMO11</strain>
    </source>
</reference>
<protein>
    <recommendedName>
        <fullName evidence="7">Type II secretion system protein GspF domain-containing protein</fullName>
    </recommendedName>
</protein>
<dbReference type="PANTHER" id="PTHR35402">
    <property type="entry name" value="INTEGRAL MEMBRANE PROTEIN-RELATED"/>
    <property type="match status" value="1"/>
</dbReference>
<keyword evidence="5 6" id="KW-0472">Membrane</keyword>
<dbReference type="Pfam" id="PF00482">
    <property type="entry name" value="T2SSF"/>
    <property type="match status" value="1"/>
</dbReference>
<feature type="transmembrane region" description="Helical" evidence="6">
    <location>
        <begin position="91"/>
        <end position="110"/>
    </location>
</feature>
<feature type="transmembrane region" description="Helical" evidence="6">
    <location>
        <begin position="480"/>
        <end position="500"/>
    </location>
</feature>
<evidence type="ECO:0000256" key="1">
    <source>
        <dbReference type="ARBA" id="ARBA00004651"/>
    </source>
</evidence>
<evidence type="ECO:0000256" key="2">
    <source>
        <dbReference type="ARBA" id="ARBA00022475"/>
    </source>
</evidence>
<dbReference type="GO" id="GO:0005886">
    <property type="term" value="C:plasma membrane"/>
    <property type="evidence" value="ECO:0007669"/>
    <property type="project" value="UniProtKB-SubCell"/>
</dbReference>
<keyword evidence="3 6" id="KW-0812">Transmembrane</keyword>
<accession>A0A523BDG3</accession>
<dbReference type="Proteomes" id="UP000317265">
    <property type="component" value="Unassembled WGS sequence"/>
</dbReference>
<organism evidence="8 9">
    <name type="scientific">Thermoproteota archaeon</name>
    <dbReference type="NCBI Taxonomy" id="2056631"/>
    <lineage>
        <taxon>Archaea</taxon>
        <taxon>Thermoproteota</taxon>
    </lineage>
</organism>
<evidence type="ECO:0000256" key="6">
    <source>
        <dbReference type="SAM" id="Phobius"/>
    </source>
</evidence>
<keyword evidence="2" id="KW-1003">Cell membrane</keyword>
<proteinExistence type="predicted"/>